<sequence>MLEVLGLDQPAETLYFVLVDNLPLSIEELARRTGIEPDVVAAAMVRLEDGGLISRLPGSPPSYTALPPGHALEVLLLARERDIQRVRALTERLTDRHRDARRDRDSSSLIQVITGRDGVARCGQQLFNRAEKELRGIDAPPYAEARDGARVNSAAVIRGRGIRSRFIHARDSLNTPGAMGRVEEDIAAGEEVRFVPEAPMKLIIADDQAALIPLLATPQVLDACILVHPSALLDALSTLFESLWAQAQPYMPGRSAPVGADEFVNDEERRIISMLAMGMPDETIARQLGIGYRTVQRRVQALLTRLGAASRFQAGVLAASRGWWTPEPVKETAGEGRGPDAEPGATGRSASPTTLS</sequence>
<proteinExistence type="predicted"/>
<dbReference type="RefSeq" id="WP_222963878.1">
    <property type="nucleotide sequence ID" value="NZ_JAINZZ010000022.1"/>
</dbReference>
<accession>A0ABS7QA92</accession>
<dbReference type="SUPFAM" id="SSF46894">
    <property type="entry name" value="C-terminal effector domain of the bipartite response regulators"/>
    <property type="match status" value="1"/>
</dbReference>
<dbReference type="SMART" id="SM00421">
    <property type="entry name" value="HTH_LUXR"/>
    <property type="match status" value="1"/>
</dbReference>
<dbReference type="EMBL" id="JAINZZ010000022">
    <property type="protein sequence ID" value="MBY8879649.1"/>
    <property type="molecule type" value="Genomic_DNA"/>
</dbReference>
<dbReference type="CDD" id="cd06170">
    <property type="entry name" value="LuxR_C_like"/>
    <property type="match status" value="1"/>
</dbReference>
<protein>
    <submittedName>
        <fullName evidence="3">LuxR C-terminal-related transcriptional regulator</fullName>
    </submittedName>
</protein>
<evidence type="ECO:0000313" key="4">
    <source>
        <dbReference type="Proteomes" id="UP000778578"/>
    </source>
</evidence>
<reference evidence="3 4" key="1">
    <citation type="submission" date="2021-08" db="EMBL/GenBank/DDBJ databases">
        <title>WGS of actinomycetes from Thailand.</title>
        <authorList>
            <person name="Thawai C."/>
        </authorList>
    </citation>
    <scope>NUCLEOTIDE SEQUENCE [LARGE SCALE GENOMIC DNA]</scope>
    <source>
        <strain evidence="3 4">PLK6-54</strain>
    </source>
</reference>
<evidence type="ECO:0000259" key="2">
    <source>
        <dbReference type="PROSITE" id="PS50043"/>
    </source>
</evidence>
<feature type="domain" description="HTH luxR-type" evidence="2">
    <location>
        <begin position="257"/>
        <end position="322"/>
    </location>
</feature>
<dbReference type="SUPFAM" id="SSF46785">
    <property type="entry name" value="Winged helix' DNA-binding domain"/>
    <property type="match status" value="1"/>
</dbReference>
<dbReference type="PANTHER" id="PTHR34293:SF1">
    <property type="entry name" value="HTH-TYPE TRANSCRIPTIONAL REGULATOR TRMBL2"/>
    <property type="match status" value="1"/>
</dbReference>
<dbReference type="Gene3D" id="1.10.10.10">
    <property type="entry name" value="Winged helix-like DNA-binding domain superfamily/Winged helix DNA-binding domain"/>
    <property type="match status" value="2"/>
</dbReference>
<dbReference type="InterPro" id="IPR041614">
    <property type="entry name" value="DprA_WH"/>
</dbReference>
<dbReference type="Pfam" id="PF17782">
    <property type="entry name" value="WHD_DprA"/>
    <property type="match status" value="1"/>
</dbReference>
<feature type="compositionally biased region" description="Basic and acidic residues" evidence="1">
    <location>
        <begin position="328"/>
        <end position="340"/>
    </location>
</feature>
<keyword evidence="4" id="KW-1185">Reference proteome</keyword>
<dbReference type="PROSITE" id="PS50043">
    <property type="entry name" value="HTH_LUXR_2"/>
    <property type="match status" value="1"/>
</dbReference>
<evidence type="ECO:0000313" key="3">
    <source>
        <dbReference type="EMBL" id="MBY8879649.1"/>
    </source>
</evidence>
<dbReference type="Proteomes" id="UP000778578">
    <property type="component" value="Unassembled WGS sequence"/>
</dbReference>
<dbReference type="InterPro" id="IPR016032">
    <property type="entry name" value="Sig_transdc_resp-reg_C-effctor"/>
</dbReference>
<feature type="region of interest" description="Disordered" evidence="1">
    <location>
        <begin position="327"/>
        <end position="356"/>
    </location>
</feature>
<dbReference type="InterPro" id="IPR000792">
    <property type="entry name" value="Tscrpt_reg_LuxR_C"/>
</dbReference>
<dbReference type="Pfam" id="PF00196">
    <property type="entry name" value="GerE"/>
    <property type="match status" value="1"/>
</dbReference>
<gene>
    <name evidence="3" type="ORF">K7862_18685</name>
</gene>
<dbReference type="InterPro" id="IPR036388">
    <property type="entry name" value="WH-like_DNA-bd_sf"/>
</dbReference>
<dbReference type="PANTHER" id="PTHR34293">
    <property type="entry name" value="HTH-TYPE TRANSCRIPTIONAL REGULATOR TRMBL2"/>
    <property type="match status" value="1"/>
</dbReference>
<comment type="caution">
    <text evidence="3">The sequence shown here is derived from an EMBL/GenBank/DDBJ whole genome shotgun (WGS) entry which is preliminary data.</text>
</comment>
<name>A0ABS7QA92_9ACTN</name>
<dbReference type="InterPro" id="IPR051797">
    <property type="entry name" value="TrmB-like"/>
</dbReference>
<evidence type="ECO:0000256" key="1">
    <source>
        <dbReference type="SAM" id="MobiDB-lite"/>
    </source>
</evidence>
<organism evidence="3 4">
    <name type="scientific">Actinacidiphila acidipaludis</name>
    <dbReference type="NCBI Taxonomy" id="2873382"/>
    <lineage>
        <taxon>Bacteria</taxon>
        <taxon>Bacillati</taxon>
        <taxon>Actinomycetota</taxon>
        <taxon>Actinomycetes</taxon>
        <taxon>Kitasatosporales</taxon>
        <taxon>Streptomycetaceae</taxon>
        <taxon>Actinacidiphila</taxon>
    </lineage>
</organism>
<dbReference type="InterPro" id="IPR036390">
    <property type="entry name" value="WH_DNA-bd_sf"/>
</dbReference>